<evidence type="ECO:0000313" key="5">
    <source>
        <dbReference type="EMBL" id="CAG9768263.1"/>
    </source>
</evidence>
<dbReference type="Proteomes" id="UP001152799">
    <property type="component" value="Chromosome 4"/>
</dbReference>
<evidence type="ECO:0000256" key="3">
    <source>
        <dbReference type="ARBA" id="ARBA00060902"/>
    </source>
</evidence>
<proteinExistence type="inferred from homology"/>
<dbReference type="InterPro" id="IPR010562">
    <property type="entry name" value="Haemolymph_juvenile_hormone-bd"/>
</dbReference>
<comment type="similarity">
    <text evidence="3">Belongs to the TO family.</text>
</comment>
<protein>
    <submittedName>
        <fullName evidence="5">Uncharacterized protein</fullName>
    </submittedName>
</protein>
<dbReference type="EMBL" id="OU892280">
    <property type="protein sequence ID" value="CAG9768263.1"/>
    <property type="molecule type" value="Genomic_DNA"/>
</dbReference>
<accession>A0A9N9QFJ4</accession>
<evidence type="ECO:0000256" key="4">
    <source>
        <dbReference type="SAM" id="SignalP"/>
    </source>
</evidence>
<dbReference type="PANTHER" id="PTHR11008">
    <property type="entry name" value="PROTEIN TAKEOUT-LIKE PROTEIN"/>
    <property type="match status" value="1"/>
</dbReference>
<dbReference type="FunFam" id="3.15.10.30:FF:000001">
    <property type="entry name" value="Takeout-like protein 1"/>
    <property type="match status" value="1"/>
</dbReference>
<keyword evidence="2" id="KW-0090">Biological rhythms</keyword>
<evidence type="ECO:0000256" key="2">
    <source>
        <dbReference type="ARBA" id="ARBA00023108"/>
    </source>
</evidence>
<dbReference type="AlphaFoldDB" id="A0A9N9QFJ4"/>
<dbReference type="GO" id="GO:0007623">
    <property type="term" value="P:circadian rhythm"/>
    <property type="evidence" value="ECO:0007669"/>
    <property type="project" value="UniProtKB-ARBA"/>
</dbReference>
<dbReference type="OrthoDB" id="7419171at2759"/>
<sequence>MWCVILGIVLILFGCGDAKELPSYLKLCQRRDPQLHQCIMDNVQILKPKMKPGIPELYIPPLNPLVIPEATLNSGSSFRATFKDIQLYNAHEFNLQSFDVDLDKYHIDLKILFPLLRIKSLYSFNGRLLILNLNGKGPADGNYTNVQVGLSLNGKVFKKNNKEYVSWEKEKIDINIEKINLLFERLFGDNTELNDQTNKVINNNIDGIVEELQPVIQEVVSGFVFSLVNRLFSRFSLNELFPPK</sequence>
<feature type="signal peptide" evidence="4">
    <location>
        <begin position="1"/>
        <end position="18"/>
    </location>
</feature>
<evidence type="ECO:0000256" key="1">
    <source>
        <dbReference type="ARBA" id="ARBA00022729"/>
    </source>
</evidence>
<keyword evidence="1 4" id="KW-0732">Signal</keyword>
<feature type="chain" id="PRO_5040321323" evidence="4">
    <location>
        <begin position="19"/>
        <end position="244"/>
    </location>
</feature>
<keyword evidence="6" id="KW-1185">Reference proteome</keyword>
<evidence type="ECO:0000313" key="6">
    <source>
        <dbReference type="Proteomes" id="UP001152799"/>
    </source>
</evidence>
<dbReference type="PANTHER" id="PTHR11008:SF14">
    <property type="entry name" value="CIRCADIAN CLOCK-CONTROLLED PROTEIN-LIKE PROTEIN"/>
    <property type="match status" value="1"/>
</dbReference>
<dbReference type="SMART" id="SM00700">
    <property type="entry name" value="JHBP"/>
    <property type="match status" value="1"/>
</dbReference>
<organism evidence="5 6">
    <name type="scientific">Ceutorhynchus assimilis</name>
    <name type="common">cabbage seed weevil</name>
    <dbReference type="NCBI Taxonomy" id="467358"/>
    <lineage>
        <taxon>Eukaryota</taxon>
        <taxon>Metazoa</taxon>
        <taxon>Ecdysozoa</taxon>
        <taxon>Arthropoda</taxon>
        <taxon>Hexapoda</taxon>
        <taxon>Insecta</taxon>
        <taxon>Pterygota</taxon>
        <taxon>Neoptera</taxon>
        <taxon>Endopterygota</taxon>
        <taxon>Coleoptera</taxon>
        <taxon>Polyphaga</taxon>
        <taxon>Cucujiformia</taxon>
        <taxon>Curculionidae</taxon>
        <taxon>Ceutorhynchinae</taxon>
        <taxon>Ceutorhynchus</taxon>
    </lineage>
</organism>
<dbReference type="InterPro" id="IPR038606">
    <property type="entry name" value="To_sf"/>
</dbReference>
<reference evidence="5" key="1">
    <citation type="submission" date="2022-01" db="EMBL/GenBank/DDBJ databases">
        <authorList>
            <person name="King R."/>
        </authorList>
    </citation>
    <scope>NUCLEOTIDE SEQUENCE</scope>
</reference>
<gene>
    <name evidence="5" type="ORF">CEUTPL_LOCUS8810</name>
</gene>
<dbReference type="GO" id="GO:0005615">
    <property type="term" value="C:extracellular space"/>
    <property type="evidence" value="ECO:0007669"/>
    <property type="project" value="TreeGrafter"/>
</dbReference>
<dbReference type="Gene3D" id="3.15.10.30">
    <property type="entry name" value="Haemolymph juvenile hormone binding protein"/>
    <property type="match status" value="1"/>
</dbReference>
<dbReference type="Pfam" id="PF06585">
    <property type="entry name" value="JHBP"/>
    <property type="match status" value="1"/>
</dbReference>
<name>A0A9N9QFJ4_9CUCU</name>